<protein>
    <submittedName>
        <fullName evidence="1">Uncharacterized protein</fullName>
    </submittedName>
</protein>
<evidence type="ECO:0000313" key="1">
    <source>
        <dbReference type="EMBL" id="CAA9996264.1"/>
    </source>
</evidence>
<keyword evidence="2" id="KW-1185">Reference proteome</keyword>
<accession>A0A6H5G3H1</accession>
<dbReference type="Proteomes" id="UP000479000">
    <property type="component" value="Unassembled WGS sequence"/>
</dbReference>
<evidence type="ECO:0000313" key="2">
    <source>
        <dbReference type="Proteomes" id="UP000479000"/>
    </source>
</evidence>
<sequence>MLVLLRNFQDLGTKPDKHSVQACFQDLFIFWPTGKKPRTKSPPFQELAYGPCVRKQETDSRPTRPLDQECRLLLILSSFAFFQEARHPPAAPRVGSRLDR</sequence>
<proteinExistence type="predicted"/>
<organism evidence="1 2">
    <name type="scientific">Nesidiocoris tenuis</name>
    <dbReference type="NCBI Taxonomy" id="355587"/>
    <lineage>
        <taxon>Eukaryota</taxon>
        <taxon>Metazoa</taxon>
        <taxon>Ecdysozoa</taxon>
        <taxon>Arthropoda</taxon>
        <taxon>Hexapoda</taxon>
        <taxon>Insecta</taxon>
        <taxon>Pterygota</taxon>
        <taxon>Neoptera</taxon>
        <taxon>Paraneoptera</taxon>
        <taxon>Hemiptera</taxon>
        <taxon>Heteroptera</taxon>
        <taxon>Panheteroptera</taxon>
        <taxon>Cimicomorpha</taxon>
        <taxon>Miridae</taxon>
        <taxon>Dicyphina</taxon>
        <taxon>Nesidiocoris</taxon>
    </lineage>
</organism>
<reference evidence="1 2" key="1">
    <citation type="submission" date="2020-02" db="EMBL/GenBank/DDBJ databases">
        <authorList>
            <person name="Ferguson B K."/>
        </authorList>
    </citation>
    <scope>NUCLEOTIDE SEQUENCE [LARGE SCALE GENOMIC DNA]</scope>
</reference>
<dbReference type="AlphaFoldDB" id="A0A6H5G3H1"/>
<dbReference type="EMBL" id="CADCXU010004508">
    <property type="protein sequence ID" value="CAA9996264.1"/>
    <property type="molecule type" value="Genomic_DNA"/>
</dbReference>
<name>A0A6H5G3H1_9HEMI</name>
<gene>
    <name evidence="1" type="ORF">NTEN_LOCUS2828</name>
</gene>